<dbReference type="GO" id="GO:0004519">
    <property type="term" value="F:endonuclease activity"/>
    <property type="evidence" value="ECO:0007669"/>
    <property type="project" value="UniProtKB-KW"/>
</dbReference>
<evidence type="ECO:0000256" key="3">
    <source>
        <dbReference type="ARBA" id="ARBA00022807"/>
    </source>
</evidence>
<dbReference type="GO" id="GO:0008234">
    <property type="term" value="F:cysteine-type peptidase activity"/>
    <property type="evidence" value="ECO:0007669"/>
    <property type="project" value="UniProtKB-KW"/>
</dbReference>
<dbReference type="GO" id="GO:0003676">
    <property type="term" value="F:nucleic acid binding"/>
    <property type="evidence" value="ECO:0007669"/>
    <property type="project" value="InterPro"/>
</dbReference>
<evidence type="ECO:0000259" key="8">
    <source>
        <dbReference type="SMART" id="SM00892"/>
    </source>
</evidence>
<gene>
    <name evidence="9" type="ORF">SAMN02745205_01636</name>
</gene>
<evidence type="ECO:0000256" key="2">
    <source>
        <dbReference type="ARBA" id="ARBA00022670"/>
    </source>
</evidence>
<evidence type="ECO:0000256" key="4">
    <source>
        <dbReference type="ARBA" id="ARBA00023026"/>
    </source>
</evidence>
<accession>A0A1T4MRN5</accession>
<dbReference type="GO" id="GO:0046872">
    <property type="term" value="F:metal ion binding"/>
    <property type="evidence" value="ECO:0007669"/>
    <property type="project" value="UniProtKB-KW"/>
</dbReference>
<evidence type="ECO:0000256" key="5">
    <source>
        <dbReference type="PIRSR" id="PIRSR640255-1"/>
    </source>
</evidence>
<dbReference type="SUPFAM" id="SSF54060">
    <property type="entry name" value="His-Me finger endonucleases"/>
    <property type="match status" value="1"/>
</dbReference>
<dbReference type="InterPro" id="IPR044925">
    <property type="entry name" value="His-Me_finger_sf"/>
</dbReference>
<dbReference type="EMBL" id="FUWL01000015">
    <property type="protein sequence ID" value="SJZ69561.1"/>
    <property type="molecule type" value="Genomic_DNA"/>
</dbReference>
<feature type="binding site" evidence="6">
    <location>
        <position position="250"/>
    </location>
    <ligand>
        <name>Mg(2+)</name>
        <dbReference type="ChEBI" id="CHEBI:18420"/>
        <note>catalytic</note>
    </ligand>
</feature>
<dbReference type="Gene3D" id="3.40.570.10">
    <property type="entry name" value="Extracellular Endonuclease, subunit A"/>
    <property type="match status" value="1"/>
</dbReference>
<keyword evidence="4" id="KW-0843">Virulence</keyword>
<sequence>MASLVMLLFLQCSSCDHKPPQPEDESSVAFDPRFVNGNKVGFQETQIFVNIATNHGWTLTLSSDQDFVEADVLSGNGNSSITLFIRRNEGAERRAEIKVDFSNGLTKTLTLVQLKANEITPDPALASRLEIPKLSGDADSRFVAHYARTTAGKEVMNYCLEFVLSKHQSRWVAFRFDDETRPKNVKRQDTWSDDPKLLGLTAMGTYPYFQGIDMDRGHMVASNDRVFSKEANDQTFYYSNIAPQIGKKFNQYIWQELENKVANWGRSSNLADTLYVVKGITIDKPSDIIGYITSKGNKVTVPVAKKWYMALLKIKDGKYSAIGFIFDHKEYTSTAILPAYRRTIKELQDEVGVDFFHLLPDDVENEVERTVTIKHWPGI</sequence>
<keyword evidence="3" id="KW-0788">Thiol protease</keyword>
<evidence type="ECO:0000256" key="1">
    <source>
        <dbReference type="ARBA" id="ARBA00006067"/>
    </source>
</evidence>
<dbReference type="SMART" id="SM00477">
    <property type="entry name" value="NUC"/>
    <property type="match status" value="1"/>
</dbReference>
<dbReference type="Proteomes" id="UP000189956">
    <property type="component" value="Unassembled WGS sequence"/>
</dbReference>
<dbReference type="PANTHER" id="PTHR13966:SF5">
    <property type="entry name" value="ENDONUCLEASE G, MITOCHONDRIAL"/>
    <property type="match status" value="1"/>
</dbReference>
<dbReference type="SMART" id="SM00892">
    <property type="entry name" value="Endonuclease_NS"/>
    <property type="match status" value="1"/>
</dbReference>
<organism evidence="9 10">
    <name type="scientific">Porphyromonas cangingivalis</name>
    <dbReference type="NCBI Taxonomy" id="36874"/>
    <lineage>
        <taxon>Bacteria</taxon>
        <taxon>Pseudomonadati</taxon>
        <taxon>Bacteroidota</taxon>
        <taxon>Bacteroidia</taxon>
        <taxon>Bacteroidales</taxon>
        <taxon>Porphyromonadaceae</taxon>
        <taxon>Porphyromonas</taxon>
    </lineage>
</organism>
<feature type="domain" description="DNA/RNA non-specific endonuclease/pyrophosphatase/phosphodiesterase" evidence="8">
    <location>
        <begin position="154"/>
        <end position="362"/>
    </location>
</feature>
<evidence type="ECO:0000259" key="7">
    <source>
        <dbReference type="SMART" id="SM00477"/>
    </source>
</evidence>
<dbReference type="InterPro" id="IPR020821">
    <property type="entry name" value="ENPP1-3/EXOG-like_nuc-like"/>
</dbReference>
<dbReference type="InterPro" id="IPR044929">
    <property type="entry name" value="DNA/RNA_non-sp_Endonuclease_sf"/>
</dbReference>
<dbReference type="PANTHER" id="PTHR13966">
    <property type="entry name" value="ENDONUCLEASE RELATED"/>
    <property type="match status" value="1"/>
</dbReference>
<name>A0A1T4MRN5_PORCN</name>
<dbReference type="GO" id="GO:0006508">
    <property type="term" value="P:proteolysis"/>
    <property type="evidence" value="ECO:0007669"/>
    <property type="project" value="UniProtKB-KW"/>
</dbReference>
<dbReference type="InterPro" id="IPR001604">
    <property type="entry name" value="Endo_G_ENPP1-like_dom"/>
</dbReference>
<evidence type="ECO:0000256" key="6">
    <source>
        <dbReference type="PIRSR" id="PIRSR640255-2"/>
    </source>
</evidence>
<dbReference type="InterPro" id="IPR040255">
    <property type="entry name" value="Non-specific_endonuclease"/>
</dbReference>
<dbReference type="InterPro" id="IPR013783">
    <property type="entry name" value="Ig-like_fold"/>
</dbReference>
<dbReference type="Gene3D" id="2.60.40.10">
    <property type="entry name" value="Immunoglobulins"/>
    <property type="match status" value="1"/>
</dbReference>
<dbReference type="Pfam" id="PF01223">
    <property type="entry name" value="Endonuclease_NS"/>
    <property type="match status" value="1"/>
</dbReference>
<keyword evidence="9" id="KW-0255">Endonuclease</keyword>
<feature type="domain" description="ENPP1-3/EXOG-like endonuclease/phosphodiesterase" evidence="7">
    <location>
        <begin position="155"/>
        <end position="362"/>
    </location>
</feature>
<keyword evidence="9" id="KW-0378">Hydrolase</keyword>
<proteinExistence type="inferred from homology"/>
<dbReference type="AlphaFoldDB" id="A0A1T4MRN5"/>
<protein>
    <submittedName>
        <fullName evidence="9">Endonuclease G</fullName>
    </submittedName>
</protein>
<keyword evidence="9" id="KW-0540">Nuclease</keyword>
<reference evidence="9 10" key="1">
    <citation type="submission" date="2017-02" db="EMBL/GenBank/DDBJ databases">
        <authorList>
            <person name="Peterson S.W."/>
        </authorList>
    </citation>
    <scope>NUCLEOTIDE SEQUENCE [LARGE SCALE GENOMIC DNA]</scope>
    <source>
        <strain evidence="9 10">ATCC 700135</strain>
    </source>
</reference>
<feature type="active site" description="Proton acceptor" evidence="5">
    <location>
        <position position="218"/>
    </location>
</feature>
<keyword evidence="6" id="KW-0479">Metal-binding</keyword>
<evidence type="ECO:0000313" key="9">
    <source>
        <dbReference type="EMBL" id="SJZ69561.1"/>
    </source>
</evidence>
<comment type="similarity">
    <text evidence="1">Belongs to the peptidase C25 family.</text>
</comment>
<evidence type="ECO:0000313" key="10">
    <source>
        <dbReference type="Proteomes" id="UP000189956"/>
    </source>
</evidence>
<keyword evidence="2" id="KW-0645">Protease</keyword>